<dbReference type="Gene3D" id="3.40.50.300">
    <property type="entry name" value="P-loop containing nucleotide triphosphate hydrolases"/>
    <property type="match status" value="2"/>
</dbReference>
<keyword evidence="4" id="KW-0963">Cytoplasm</keyword>
<evidence type="ECO:0000256" key="7">
    <source>
        <dbReference type="ARBA" id="ARBA00022741"/>
    </source>
</evidence>
<dbReference type="InterPro" id="IPR021673">
    <property type="entry name" value="RLR_CTR"/>
</dbReference>
<evidence type="ECO:0000259" key="17">
    <source>
        <dbReference type="PROSITE" id="PS51194"/>
    </source>
</evidence>
<organism evidence="18 19">
    <name type="scientific">Periophthalmus magnuspinnatus</name>
    <dbReference type="NCBI Taxonomy" id="409849"/>
    <lineage>
        <taxon>Eukaryota</taxon>
        <taxon>Metazoa</taxon>
        <taxon>Chordata</taxon>
        <taxon>Craniata</taxon>
        <taxon>Vertebrata</taxon>
        <taxon>Euteleostomi</taxon>
        <taxon>Actinopterygii</taxon>
        <taxon>Neopterygii</taxon>
        <taxon>Teleostei</taxon>
        <taxon>Neoteleostei</taxon>
        <taxon>Acanthomorphata</taxon>
        <taxon>Gobiaria</taxon>
        <taxon>Gobiiformes</taxon>
        <taxon>Gobioidei</taxon>
        <taxon>Gobiidae</taxon>
        <taxon>Oxudercinae</taxon>
        <taxon>Periophthalmus</taxon>
    </lineage>
</organism>
<dbReference type="InterPro" id="IPR038557">
    <property type="entry name" value="RLR_C_sf"/>
</dbReference>
<dbReference type="InterPro" id="IPR014001">
    <property type="entry name" value="Helicase_ATP-bd"/>
</dbReference>
<feature type="domain" description="Helicase ATP-binding" evidence="16">
    <location>
        <begin position="17"/>
        <end position="210"/>
    </location>
</feature>
<keyword evidence="13" id="KW-0694">RNA-binding</keyword>
<dbReference type="GO" id="GO:0016787">
    <property type="term" value="F:hydrolase activity"/>
    <property type="evidence" value="ECO:0007669"/>
    <property type="project" value="UniProtKB-KW"/>
</dbReference>
<dbReference type="Proteomes" id="UP000261520">
    <property type="component" value="Unplaced"/>
</dbReference>
<evidence type="ECO:0000256" key="2">
    <source>
        <dbReference type="ARBA" id="ARBA00006866"/>
    </source>
</evidence>
<dbReference type="PANTHER" id="PTHR14074:SF14">
    <property type="entry name" value="INTERFERON-INDUCED HELICASE C DOMAIN-CONTAINING PROTEIN 1"/>
    <property type="match status" value="1"/>
</dbReference>
<accession>A0A3B3ZSB3</accession>
<evidence type="ECO:0000256" key="10">
    <source>
        <dbReference type="ARBA" id="ARBA00022833"/>
    </source>
</evidence>
<dbReference type="Pfam" id="PF00270">
    <property type="entry name" value="DEAD"/>
    <property type="match status" value="1"/>
</dbReference>
<dbReference type="GO" id="GO:0039530">
    <property type="term" value="P:MDA-5 signaling pathway"/>
    <property type="evidence" value="ECO:0007669"/>
    <property type="project" value="TreeGrafter"/>
</dbReference>
<dbReference type="Gene3D" id="2.170.150.30">
    <property type="entry name" value="RIG-I-like receptor, C-terminal regulatory domain"/>
    <property type="match status" value="2"/>
</dbReference>
<evidence type="ECO:0000313" key="18">
    <source>
        <dbReference type="Ensembl" id="ENSPMGP00000007573.1"/>
    </source>
</evidence>
<sequence length="666" mass="75258">MTDGPQIVLRDYQMEVARPALEGKNIIVCLPTGSGKTRVAVYITKEHLDQRKKQGLPAKVIVLVNKVPLVEQLYSEEFLKFLKPTYKVERVSGNSELKISFPEIVKRYDVVVCTAQILENSLERAVSGEDEGVHLSDLSLIVIDECHHTQKGGVYNHIMMRFLTQKHKNKRLEKERKKTKPLPQILGLTASPGVGGATKMSKTEEHILRICANLDASTIMTANLGQYRKESEKKVESIEARKADPFGDVIKKIMNEIHEHAGLNPGHECGSQTYEQWVVQTERDAVKEGNENVRDCVDHLKQYNTGLQMSNTIRMCDAFSFLNSFYEDEKKKKTSPDGEAINTTDTERFLFTLFEGMVQLMELAKNPEYENSSLSKLRTTILQEFTRRNNARGIIFTKTRRSAIALAQWVQDNPKFGDLIVNAAYLIGGGDQSDVKPMTSAEQKDVLKKFGNGEINLLIATTVAEEGLDIAACNFVIRYGLVTNEISMIQARGRGRAEDSTYTLVEIEGSNVAEKETVNEYRINMMNKAIAKIRGLNPNDYEKRVSTFKYLYNSKQKGISNSSPSELKLICRKCNIAVCTGDDIEIIENMHRPWGSMMHYRGIDCPCLHVKNFAVTLNGKKISKCAKWSELPVKFRAFDYALYASQLASNSDEEDEDEEEEEEEIE</sequence>
<dbReference type="InterPro" id="IPR041204">
    <property type="entry name" value="RIG-I-like_C"/>
</dbReference>
<dbReference type="Ensembl" id="ENSPMGT00000008058.1">
    <property type="protein sequence ID" value="ENSPMGP00000007573.1"/>
    <property type="gene ID" value="ENSPMGG00000006236.1"/>
</dbReference>
<evidence type="ECO:0000256" key="1">
    <source>
        <dbReference type="ARBA" id="ARBA00004496"/>
    </source>
</evidence>
<comment type="similarity">
    <text evidence="2">Belongs to the helicase family. RLR subfamily.</text>
</comment>
<keyword evidence="9" id="KW-0347">Helicase</keyword>
<comment type="subcellular location">
    <subcellularLocation>
        <location evidence="1">Cytoplasm</location>
    </subcellularLocation>
</comment>
<dbReference type="Gene3D" id="1.20.1320.30">
    <property type="match status" value="1"/>
</dbReference>
<dbReference type="GO" id="GO:0008270">
    <property type="term" value="F:zinc ion binding"/>
    <property type="evidence" value="ECO:0007669"/>
    <property type="project" value="TreeGrafter"/>
</dbReference>
<dbReference type="GO" id="GO:0140374">
    <property type="term" value="P:antiviral innate immune response"/>
    <property type="evidence" value="ECO:0007669"/>
    <property type="project" value="TreeGrafter"/>
</dbReference>
<evidence type="ECO:0000256" key="14">
    <source>
        <dbReference type="ARBA" id="ARBA00023118"/>
    </source>
</evidence>
<dbReference type="InterPro" id="IPR001650">
    <property type="entry name" value="Helicase_C-like"/>
</dbReference>
<dbReference type="GO" id="GO:0003725">
    <property type="term" value="F:double-stranded RNA binding"/>
    <property type="evidence" value="ECO:0007669"/>
    <property type="project" value="TreeGrafter"/>
</dbReference>
<dbReference type="FunFam" id="3.40.50.300:FF:000893">
    <property type="entry name" value="Interferon-induced with helicase C domain 1"/>
    <property type="match status" value="1"/>
</dbReference>
<name>A0A3B3ZSB3_9GOBI</name>
<evidence type="ECO:0000256" key="6">
    <source>
        <dbReference type="ARBA" id="ARBA00022723"/>
    </source>
</evidence>
<dbReference type="InterPro" id="IPR011545">
    <property type="entry name" value="DEAD/DEAH_box_helicase_dom"/>
</dbReference>
<dbReference type="InterPro" id="IPR051363">
    <property type="entry name" value="RLR_Helicase"/>
</dbReference>
<keyword evidence="12" id="KW-0391">Immunity</keyword>
<evidence type="ECO:0000256" key="11">
    <source>
        <dbReference type="ARBA" id="ARBA00022840"/>
    </source>
</evidence>
<evidence type="ECO:0000259" key="16">
    <source>
        <dbReference type="PROSITE" id="PS51192"/>
    </source>
</evidence>
<dbReference type="Pfam" id="PF00271">
    <property type="entry name" value="Helicase_C"/>
    <property type="match status" value="1"/>
</dbReference>
<evidence type="ECO:0000256" key="8">
    <source>
        <dbReference type="ARBA" id="ARBA00022801"/>
    </source>
</evidence>
<dbReference type="SUPFAM" id="SSF52540">
    <property type="entry name" value="P-loop containing nucleoside triphosphate hydrolases"/>
    <property type="match status" value="1"/>
</dbReference>
<protein>
    <recommendedName>
        <fullName evidence="3">RNA helicase</fullName>
        <ecNumber evidence="3">3.6.4.13</ecNumber>
    </recommendedName>
</protein>
<keyword evidence="6" id="KW-0479">Metal-binding</keyword>
<dbReference type="GO" id="GO:0003724">
    <property type="term" value="F:RNA helicase activity"/>
    <property type="evidence" value="ECO:0007669"/>
    <property type="project" value="UniProtKB-EC"/>
</dbReference>
<dbReference type="SMART" id="SM00490">
    <property type="entry name" value="HELICc"/>
    <property type="match status" value="1"/>
</dbReference>
<dbReference type="SMART" id="SM00487">
    <property type="entry name" value="DEXDc"/>
    <property type="match status" value="1"/>
</dbReference>
<dbReference type="InterPro" id="IPR027417">
    <property type="entry name" value="P-loop_NTPase"/>
</dbReference>
<dbReference type="PROSITE" id="PS51192">
    <property type="entry name" value="HELICASE_ATP_BIND_1"/>
    <property type="match status" value="1"/>
</dbReference>
<dbReference type="GO" id="GO:0005737">
    <property type="term" value="C:cytoplasm"/>
    <property type="evidence" value="ECO:0007669"/>
    <property type="project" value="UniProtKB-SubCell"/>
</dbReference>
<evidence type="ECO:0000256" key="12">
    <source>
        <dbReference type="ARBA" id="ARBA00022859"/>
    </source>
</evidence>
<keyword evidence="5" id="KW-0399">Innate immunity</keyword>
<dbReference type="Pfam" id="PF18119">
    <property type="entry name" value="RIG-I_C"/>
    <property type="match status" value="1"/>
</dbReference>
<evidence type="ECO:0000256" key="4">
    <source>
        <dbReference type="ARBA" id="ARBA00022490"/>
    </source>
</evidence>
<keyword evidence="11" id="KW-0067">ATP-binding</keyword>
<evidence type="ECO:0000256" key="5">
    <source>
        <dbReference type="ARBA" id="ARBA00022588"/>
    </source>
</evidence>
<feature type="domain" description="Helicase C-terminal" evidence="17">
    <location>
        <begin position="373"/>
        <end position="542"/>
    </location>
</feature>
<evidence type="ECO:0000256" key="3">
    <source>
        <dbReference type="ARBA" id="ARBA00012552"/>
    </source>
</evidence>
<dbReference type="Pfam" id="PF11648">
    <property type="entry name" value="RIG-I_C-RD"/>
    <property type="match status" value="1"/>
</dbReference>
<keyword evidence="10" id="KW-0862">Zinc</keyword>
<dbReference type="GO" id="GO:0003727">
    <property type="term" value="F:single-stranded RNA binding"/>
    <property type="evidence" value="ECO:0007669"/>
    <property type="project" value="TreeGrafter"/>
</dbReference>
<evidence type="ECO:0000256" key="13">
    <source>
        <dbReference type="ARBA" id="ARBA00022884"/>
    </source>
</evidence>
<evidence type="ECO:0000256" key="15">
    <source>
        <dbReference type="ARBA" id="ARBA00049390"/>
    </source>
</evidence>
<evidence type="ECO:0000256" key="9">
    <source>
        <dbReference type="ARBA" id="ARBA00022806"/>
    </source>
</evidence>
<keyword evidence="8" id="KW-0378">Hydrolase</keyword>
<dbReference type="AlphaFoldDB" id="A0A3B3ZSB3"/>
<comment type="catalytic activity">
    <reaction evidence="15">
        <text>ATP + H2O = ADP + phosphate + H(+)</text>
        <dbReference type="Rhea" id="RHEA:13065"/>
        <dbReference type="ChEBI" id="CHEBI:15377"/>
        <dbReference type="ChEBI" id="CHEBI:15378"/>
        <dbReference type="ChEBI" id="CHEBI:30616"/>
        <dbReference type="ChEBI" id="CHEBI:43474"/>
        <dbReference type="ChEBI" id="CHEBI:456216"/>
        <dbReference type="EC" id="3.6.4.13"/>
    </reaction>
    <physiologicalReaction direction="left-to-right" evidence="15">
        <dbReference type="Rhea" id="RHEA:13066"/>
    </physiologicalReaction>
</comment>
<keyword evidence="14" id="KW-0051">Antiviral defense</keyword>
<keyword evidence="19" id="KW-1185">Reference proteome</keyword>
<reference evidence="18" key="2">
    <citation type="submission" date="2025-09" db="UniProtKB">
        <authorList>
            <consortium name="Ensembl"/>
        </authorList>
    </citation>
    <scope>IDENTIFICATION</scope>
</reference>
<keyword evidence="7" id="KW-0547">Nucleotide-binding</keyword>
<dbReference type="PROSITE" id="PS51194">
    <property type="entry name" value="HELICASE_CTER"/>
    <property type="match status" value="1"/>
</dbReference>
<dbReference type="EC" id="3.6.4.13" evidence="3"/>
<reference evidence="18" key="1">
    <citation type="submission" date="2025-08" db="UniProtKB">
        <authorList>
            <consortium name="Ensembl"/>
        </authorList>
    </citation>
    <scope>IDENTIFICATION</scope>
</reference>
<proteinExistence type="inferred from homology"/>
<dbReference type="PANTHER" id="PTHR14074">
    <property type="entry name" value="HELICASE WITH DEATH DOMAIN-RELATED"/>
    <property type="match status" value="1"/>
</dbReference>
<dbReference type="GO" id="GO:0005524">
    <property type="term" value="F:ATP binding"/>
    <property type="evidence" value="ECO:0007669"/>
    <property type="project" value="UniProtKB-KW"/>
</dbReference>
<evidence type="ECO:0000313" key="19">
    <source>
        <dbReference type="Proteomes" id="UP000261520"/>
    </source>
</evidence>